<sequence length="268" mass="31003">MNFITNLPASAGKTVIWVVVDRLSKTTHFVGLPSKFNAVSLATVFSTEIFRLHGMPKTIVSDRDKLFLSYFWRELFKLSGTTLAMSSAYHPQSDGQTEVLNRVLETYLQCFVSEEPRGWLRFLHLAEYWYNTSYHSSLRMSQFQALYGRALPSMVDYLADDSSGTGVGDLLREKRESLAAARYHLSRARQRMKSQADKHRQDCHFTMGDWVLLRLQSYCQHSIHRWTSEKLSRRFYGPFRIVHRIGPVAYELDLPDSSQIHPVFHISS</sequence>
<dbReference type="PANTHER" id="PTHR37984:SF5">
    <property type="entry name" value="PROTEIN NYNRIN-LIKE"/>
    <property type="match status" value="1"/>
</dbReference>
<evidence type="ECO:0000313" key="2">
    <source>
        <dbReference type="EMBL" id="KAL0356109.1"/>
    </source>
</evidence>
<proteinExistence type="predicted"/>
<dbReference type="AlphaFoldDB" id="A0AAW2PMJ9"/>
<reference evidence="2" key="1">
    <citation type="submission" date="2020-06" db="EMBL/GenBank/DDBJ databases">
        <authorList>
            <person name="Li T."/>
            <person name="Hu X."/>
            <person name="Zhang T."/>
            <person name="Song X."/>
            <person name="Zhang H."/>
            <person name="Dai N."/>
            <person name="Sheng W."/>
            <person name="Hou X."/>
            <person name="Wei L."/>
        </authorList>
    </citation>
    <scope>NUCLEOTIDE SEQUENCE</scope>
    <source>
        <strain evidence="2">G02</strain>
        <tissue evidence="2">Leaf</tissue>
    </source>
</reference>
<name>A0AAW2PMJ9_SESRA</name>
<dbReference type="Pfam" id="PF24626">
    <property type="entry name" value="SH3_Tf2-1"/>
    <property type="match status" value="1"/>
</dbReference>
<dbReference type="InterPro" id="IPR012337">
    <property type="entry name" value="RNaseH-like_sf"/>
</dbReference>
<accession>A0AAW2PMJ9</accession>
<gene>
    <name evidence="2" type="ORF">Sradi_4057800</name>
</gene>
<dbReference type="PROSITE" id="PS50994">
    <property type="entry name" value="INTEGRASE"/>
    <property type="match status" value="1"/>
</dbReference>
<comment type="caution">
    <text evidence="2">The sequence shown here is derived from an EMBL/GenBank/DDBJ whole genome shotgun (WGS) entry which is preliminary data.</text>
</comment>
<feature type="domain" description="Integrase catalytic" evidence="1">
    <location>
        <begin position="1"/>
        <end position="150"/>
    </location>
</feature>
<organism evidence="2">
    <name type="scientific">Sesamum radiatum</name>
    <name type="common">Black benniseed</name>
    <dbReference type="NCBI Taxonomy" id="300843"/>
    <lineage>
        <taxon>Eukaryota</taxon>
        <taxon>Viridiplantae</taxon>
        <taxon>Streptophyta</taxon>
        <taxon>Embryophyta</taxon>
        <taxon>Tracheophyta</taxon>
        <taxon>Spermatophyta</taxon>
        <taxon>Magnoliopsida</taxon>
        <taxon>eudicotyledons</taxon>
        <taxon>Gunneridae</taxon>
        <taxon>Pentapetalae</taxon>
        <taxon>asterids</taxon>
        <taxon>lamiids</taxon>
        <taxon>Lamiales</taxon>
        <taxon>Pedaliaceae</taxon>
        <taxon>Sesamum</taxon>
    </lineage>
</organism>
<reference evidence="2" key="2">
    <citation type="journal article" date="2024" name="Plant">
        <title>Genomic evolution and insights into agronomic trait innovations of Sesamum species.</title>
        <authorList>
            <person name="Miao H."/>
            <person name="Wang L."/>
            <person name="Qu L."/>
            <person name="Liu H."/>
            <person name="Sun Y."/>
            <person name="Le M."/>
            <person name="Wang Q."/>
            <person name="Wei S."/>
            <person name="Zheng Y."/>
            <person name="Lin W."/>
            <person name="Duan Y."/>
            <person name="Cao H."/>
            <person name="Xiong S."/>
            <person name="Wang X."/>
            <person name="Wei L."/>
            <person name="Li C."/>
            <person name="Ma Q."/>
            <person name="Ju M."/>
            <person name="Zhao R."/>
            <person name="Li G."/>
            <person name="Mu C."/>
            <person name="Tian Q."/>
            <person name="Mei H."/>
            <person name="Zhang T."/>
            <person name="Gao T."/>
            <person name="Zhang H."/>
        </authorList>
    </citation>
    <scope>NUCLEOTIDE SEQUENCE</scope>
    <source>
        <tissue evidence="2">Leaf</tissue>
    </source>
</reference>
<dbReference type="EMBL" id="JACGWJ010000017">
    <property type="protein sequence ID" value="KAL0356109.1"/>
    <property type="molecule type" value="Genomic_DNA"/>
</dbReference>
<dbReference type="InterPro" id="IPR050951">
    <property type="entry name" value="Retrovirus_Pol_polyprotein"/>
</dbReference>
<dbReference type="SUPFAM" id="SSF53098">
    <property type="entry name" value="Ribonuclease H-like"/>
    <property type="match status" value="1"/>
</dbReference>
<dbReference type="InterPro" id="IPR001584">
    <property type="entry name" value="Integrase_cat-core"/>
</dbReference>
<dbReference type="InterPro" id="IPR056924">
    <property type="entry name" value="SH3_Tf2-1"/>
</dbReference>
<dbReference type="GO" id="GO:0015074">
    <property type="term" value="P:DNA integration"/>
    <property type="evidence" value="ECO:0007669"/>
    <property type="project" value="InterPro"/>
</dbReference>
<dbReference type="PANTHER" id="PTHR37984">
    <property type="entry name" value="PROTEIN CBG26694"/>
    <property type="match status" value="1"/>
</dbReference>
<dbReference type="Gene3D" id="3.30.420.10">
    <property type="entry name" value="Ribonuclease H-like superfamily/Ribonuclease H"/>
    <property type="match status" value="1"/>
</dbReference>
<evidence type="ECO:0000259" key="1">
    <source>
        <dbReference type="PROSITE" id="PS50994"/>
    </source>
</evidence>
<dbReference type="InterPro" id="IPR036397">
    <property type="entry name" value="RNaseH_sf"/>
</dbReference>
<dbReference type="GO" id="GO:0003676">
    <property type="term" value="F:nucleic acid binding"/>
    <property type="evidence" value="ECO:0007669"/>
    <property type="project" value="InterPro"/>
</dbReference>
<protein>
    <submittedName>
        <fullName evidence="2">Transposon Ty3-I Gag-Pol polyprotein</fullName>
    </submittedName>
</protein>